<sequence>MNSYGKLFRGRNKINLRSYNPEKERYFQVIKEARSEGLKQVIINSEIMTDILYATLQSDGVILKVNMSDNTDNDVKDNIKAIISKLKSDKLIFVKLKEELEWVADSGSIDINSIDVYFSNKRYEIYSNGIIHGDDLDLLFSKIMKPVLEKYFYGR</sequence>
<proteinExistence type="predicted"/>
<gene>
    <name evidence="1" type="ORF">P9271_12190</name>
</gene>
<organism evidence="1 2">
    <name type="scientific">Metabacillus fastidiosus</name>
    <dbReference type="NCBI Taxonomy" id="1458"/>
    <lineage>
        <taxon>Bacteria</taxon>
        <taxon>Bacillati</taxon>
        <taxon>Bacillota</taxon>
        <taxon>Bacilli</taxon>
        <taxon>Bacillales</taxon>
        <taxon>Bacillaceae</taxon>
        <taxon>Metabacillus</taxon>
    </lineage>
</organism>
<dbReference type="RefSeq" id="WP_328015331.1">
    <property type="nucleotide sequence ID" value="NZ_JARTFS010000009.1"/>
</dbReference>
<name>A0ABU6NY96_9BACI</name>
<evidence type="ECO:0000313" key="1">
    <source>
        <dbReference type="EMBL" id="MED4402075.1"/>
    </source>
</evidence>
<accession>A0ABU6NY96</accession>
<protein>
    <submittedName>
        <fullName evidence="1">Uncharacterized protein</fullName>
    </submittedName>
</protein>
<dbReference type="EMBL" id="JARTFS010000009">
    <property type="protein sequence ID" value="MED4402075.1"/>
    <property type="molecule type" value="Genomic_DNA"/>
</dbReference>
<keyword evidence="2" id="KW-1185">Reference proteome</keyword>
<evidence type="ECO:0000313" key="2">
    <source>
        <dbReference type="Proteomes" id="UP001342826"/>
    </source>
</evidence>
<reference evidence="1 2" key="1">
    <citation type="submission" date="2023-03" db="EMBL/GenBank/DDBJ databases">
        <title>Bacillus Genome Sequencing.</title>
        <authorList>
            <person name="Dunlap C."/>
        </authorList>
    </citation>
    <scope>NUCLEOTIDE SEQUENCE [LARGE SCALE GENOMIC DNA]</scope>
    <source>
        <strain evidence="1 2">NRS-1717</strain>
    </source>
</reference>
<comment type="caution">
    <text evidence="1">The sequence shown here is derived from an EMBL/GenBank/DDBJ whole genome shotgun (WGS) entry which is preliminary data.</text>
</comment>
<dbReference type="Proteomes" id="UP001342826">
    <property type="component" value="Unassembled WGS sequence"/>
</dbReference>